<evidence type="ECO:0000256" key="3">
    <source>
        <dbReference type="ARBA" id="ARBA00023004"/>
    </source>
</evidence>
<sequence>MSKVYFWNLRTTRKSPHALKMKKLLKQSGLNAIIDPGNLVALKVHFGESGNTGYLNALNLRPIVDFLKKAGAKPYFTDTSTLYVGERGESVSHGLLAARHGYDPNVIGAPVMFADGLRGEYETTIPYDGKYISEAHIGGMFMETDMMVTLNHVKGHGLAGYGGAIKNIGMGCASKKGKMHIHVSTAPHLHPEKCTGCGVCITECAAKALDLDDDGKIIMGGKCTGCGRCFLSCRYGAISIDWKSDVEVFTKRLIEYNKAILDHLKRPAMHINFLMNITPDCDCHGYSDAPVCPDLGVMISSDPVAVDQAALDMINAAPPLYPSRLPDGLSQGDDKFKALAPDTPDSFGLRYAEEIGLGSRNYKLVTI</sequence>
<dbReference type="OrthoDB" id="9781559at2"/>
<evidence type="ECO:0000256" key="2">
    <source>
        <dbReference type="ARBA" id="ARBA00022723"/>
    </source>
</evidence>
<organism evidence="6 7">
    <name type="scientific">Maridesulfovibrio salexigens (strain ATCC 14822 / DSM 2638 / NCIMB 8403 / VKM B-1763)</name>
    <name type="common">Desulfovibrio salexigens</name>
    <dbReference type="NCBI Taxonomy" id="526222"/>
    <lineage>
        <taxon>Bacteria</taxon>
        <taxon>Pseudomonadati</taxon>
        <taxon>Thermodesulfobacteriota</taxon>
        <taxon>Desulfovibrionia</taxon>
        <taxon>Desulfovibrionales</taxon>
        <taxon>Desulfovibrionaceae</taxon>
        <taxon>Maridesulfovibrio</taxon>
    </lineage>
</organism>
<accession>C6BUM9</accession>
<dbReference type="SUPFAM" id="SSF54862">
    <property type="entry name" value="4Fe-4S ferredoxins"/>
    <property type="match status" value="1"/>
</dbReference>
<dbReference type="eggNOG" id="COG2768">
    <property type="taxonomic scope" value="Bacteria"/>
</dbReference>
<dbReference type="EMBL" id="CP001649">
    <property type="protein sequence ID" value="ACS81823.1"/>
    <property type="molecule type" value="Genomic_DNA"/>
</dbReference>
<dbReference type="HOGENOM" id="CLU_046240_0_0_7"/>
<protein>
    <submittedName>
        <fullName evidence="6">4Fe-4S ferredoxin iron-sulfur binding domain protein</fullName>
    </submittedName>
</protein>
<dbReference type="GO" id="GO:0046872">
    <property type="term" value="F:metal ion binding"/>
    <property type="evidence" value="ECO:0007669"/>
    <property type="project" value="UniProtKB-KW"/>
</dbReference>
<keyword evidence="1" id="KW-0004">4Fe-4S</keyword>
<keyword evidence="4" id="KW-0411">Iron-sulfur</keyword>
<keyword evidence="3" id="KW-0408">Iron</keyword>
<keyword evidence="2" id="KW-0479">Metal-binding</keyword>
<proteinExistence type="predicted"/>
<dbReference type="PROSITE" id="PS51379">
    <property type="entry name" value="4FE4S_FER_2"/>
    <property type="match status" value="2"/>
</dbReference>
<dbReference type="PANTHER" id="PTHR24960:SF79">
    <property type="entry name" value="PHOTOSYSTEM I IRON-SULFUR CENTER"/>
    <property type="match status" value="1"/>
</dbReference>
<reference evidence="6 7" key="1">
    <citation type="submission" date="2009-06" db="EMBL/GenBank/DDBJ databases">
        <title>Complete sequence of Desulfovibrio salexigens DSM 2638.</title>
        <authorList>
            <consortium name="US DOE Joint Genome Institute"/>
            <person name="Lucas S."/>
            <person name="Copeland A."/>
            <person name="Lapidus A."/>
            <person name="Glavina del Rio T."/>
            <person name="Tice H."/>
            <person name="Bruce D."/>
            <person name="Goodwin L."/>
            <person name="Pitluck S."/>
            <person name="Munk A.C."/>
            <person name="Brettin T."/>
            <person name="Detter J.C."/>
            <person name="Han C."/>
            <person name="Tapia R."/>
            <person name="Larimer F."/>
            <person name="Land M."/>
            <person name="Hauser L."/>
            <person name="Kyrpides N."/>
            <person name="Anderson I."/>
            <person name="Wall J.D."/>
            <person name="Arkin A.P."/>
            <person name="Dehal P."/>
            <person name="Chivian D."/>
            <person name="Giles B."/>
            <person name="Hazen T.C."/>
        </authorList>
    </citation>
    <scope>NUCLEOTIDE SEQUENCE [LARGE SCALE GENOMIC DNA]</scope>
    <source>
        <strain evidence="7">ATCC 14822 / DSM 2638 / NCIMB 8403 / VKM B-1763</strain>
    </source>
</reference>
<evidence type="ECO:0000259" key="5">
    <source>
        <dbReference type="PROSITE" id="PS51379"/>
    </source>
</evidence>
<evidence type="ECO:0000256" key="1">
    <source>
        <dbReference type="ARBA" id="ARBA00022485"/>
    </source>
</evidence>
<feature type="domain" description="4Fe-4S ferredoxin-type" evidence="5">
    <location>
        <begin position="185"/>
        <end position="214"/>
    </location>
</feature>
<dbReference type="Proteomes" id="UP000002601">
    <property type="component" value="Chromosome"/>
</dbReference>
<dbReference type="PANTHER" id="PTHR24960">
    <property type="entry name" value="PHOTOSYSTEM I IRON-SULFUR CENTER-RELATED"/>
    <property type="match status" value="1"/>
</dbReference>
<feature type="domain" description="4Fe-4S ferredoxin-type" evidence="5">
    <location>
        <begin position="215"/>
        <end position="243"/>
    </location>
</feature>
<dbReference type="Pfam" id="PF04015">
    <property type="entry name" value="DUF362"/>
    <property type="match status" value="1"/>
</dbReference>
<dbReference type="STRING" id="526222.Desal_3778"/>
<dbReference type="KEGG" id="dsa:Desal_3778"/>
<evidence type="ECO:0000256" key="4">
    <source>
        <dbReference type="ARBA" id="ARBA00023014"/>
    </source>
</evidence>
<evidence type="ECO:0000313" key="6">
    <source>
        <dbReference type="EMBL" id="ACS81823.1"/>
    </source>
</evidence>
<gene>
    <name evidence="6" type="ordered locus">Desal_3778</name>
</gene>
<evidence type="ECO:0000313" key="7">
    <source>
        <dbReference type="Proteomes" id="UP000002601"/>
    </source>
</evidence>
<dbReference type="RefSeq" id="WP_015853639.1">
    <property type="nucleotide sequence ID" value="NC_012881.1"/>
</dbReference>
<name>C6BUM9_MARSD</name>
<dbReference type="InterPro" id="IPR017896">
    <property type="entry name" value="4Fe4S_Fe-S-bd"/>
</dbReference>
<dbReference type="InterPro" id="IPR050157">
    <property type="entry name" value="PSI_iron-sulfur_center"/>
</dbReference>
<dbReference type="GO" id="GO:0051539">
    <property type="term" value="F:4 iron, 4 sulfur cluster binding"/>
    <property type="evidence" value="ECO:0007669"/>
    <property type="project" value="UniProtKB-KW"/>
</dbReference>
<dbReference type="InterPro" id="IPR007160">
    <property type="entry name" value="DUF362"/>
</dbReference>
<dbReference type="AlphaFoldDB" id="C6BUM9"/>
<dbReference type="Gene3D" id="3.30.70.20">
    <property type="match status" value="1"/>
</dbReference>
<keyword evidence="7" id="KW-1185">Reference proteome</keyword>